<dbReference type="InterPro" id="IPR000182">
    <property type="entry name" value="GNAT_dom"/>
</dbReference>
<reference evidence="3 4" key="1">
    <citation type="submission" date="2019-12" db="EMBL/GenBank/DDBJ databases">
        <title>Whole genome shotgun sequence of Streptomyces hygroscopicus subsp. glebosus NBRC 13786.</title>
        <authorList>
            <person name="Ichikawa N."/>
            <person name="Kimura A."/>
            <person name="Kitahashi Y."/>
            <person name="Komaki H."/>
            <person name="Tamura T."/>
        </authorList>
    </citation>
    <scope>NUCLEOTIDE SEQUENCE [LARGE SCALE GENOMIC DNA]</scope>
    <source>
        <strain evidence="3 4">NBRC 13786</strain>
    </source>
</reference>
<dbReference type="InterPro" id="IPR023214">
    <property type="entry name" value="HAD_sf"/>
</dbReference>
<dbReference type="GO" id="GO:0016747">
    <property type="term" value="F:acyltransferase activity, transferring groups other than amino-acyl groups"/>
    <property type="evidence" value="ECO:0007669"/>
    <property type="project" value="InterPro"/>
</dbReference>
<evidence type="ECO:0000259" key="2">
    <source>
        <dbReference type="PROSITE" id="PS51186"/>
    </source>
</evidence>
<name>A0A640SVW5_9ACTN</name>
<dbReference type="PROSITE" id="PS51186">
    <property type="entry name" value="GNAT"/>
    <property type="match status" value="1"/>
</dbReference>
<dbReference type="EMBL" id="BLIO01000001">
    <property type="protein sequence ID" value="GFE13625.1"/>
    <property type="molecule type" value="Genomic_DNA"/>
</dbReference>
<dbReference type="InterPro" id="IPR016181">
    <property type="entry name" value="Acyl_CoA_acyltransferase"/>
</dbReference>
<dbReference type="SUPFAM" id="SSF55729">
    <property type="entry name" value="Acyl-CoA N-acyltransferases (Nat)"/>
    <property type="match status" value="1"/>
</dbReference>
<protein>
    <submittedName>
        <fullName evidence="3">HAD-superfamily phosphatase, subfamily IIIC:FkbH</fullName>
    </submittedName>
</protein>
<feature type="compositionally biased region" description="Low complexity" evidence="1">
    <location>
        <begin position="1"/>
        <end position="14"/>
    </location>
</feature>
<comment type="caution">
    <text evidence="3">The sequence shown here is derived from an EMBL/GenBank/DDBJ whole genome shotgun (WGS) entry which is preliminary data.</text>
</comment>
<proteinExistence type="predicted"/>
<dbReference type="InterPro" id="IPR036514">
    <property type="entry name" value="SGNH_hydro_sf"/>
</dbReference>
<keyword evidence="4" id="KW-1185">Reference proteome</keyword>
<dbReference type="AlphaFoldDB" id="A0A640SVW5"/>
<dbReference type="Gene3D" id="3.40.630.30">
    <property type="match status" value="1"/>
</dbReference>
<organism evidence="3 4">
    <name type="scientific">Streptomyces glebosus</name>
    <dbReference type="NCBI Taxonomy" id="249580"/>
    <lineage>
        <taxon>Bacteria</taxon>
        <taxon>Bacillati</taxon>
        <taxon>Actinomycetota</taxon>
        <taxon>Actinomycetes</taxon>
        <taxon>Kitasatosporales</taxon>
        <taxon>Streptomycetaceae</taxon>
        <taxon>Streptomyces</taxon>
    </lineage>
</organism>
<dbReference type="Gene3D" id="3.40.50.1110">
    <property type="entry name" value="SGNH hydrolase"/>
    <property type="match status" value="1"/>
</dbReference>
<sequence length="644" mass="71285">MNDTAPPTTAAPTTWQPGPQRPPVEIIRDLHHGGRLAAEYPRVRALLRDVPEDQFSAMGQLLSRLDPDEVLRNHPDQPAVTIAITGHGTLSALIPALTAELARHGLLLRPHIADFDSYVFELSDPGSDLYRAAPDLVLCVLDPYVVFDEMPVPWGPEDVERVLEGKLALLDRLASTFEETSGATLVVNTMPLLHDMTAQLISGRSRSRLAAVWHEASARLLRLGDTHSSLVALDLTVLAADGLAVRDPRLSVYARAHLSPGLLRAYAREIGHLARQITGRAKKCLVVDLDETLWGGVLGDDGPEGIEVSAGYRGQAFQAFQRVVKQIGSQGVLLAAVSKNDIEPVQRVLREHPDMVLREDDFVSVTANWQPKHENIKALAEALNLGADSFVFIDDSPYECGLVRRELPDTEVLQLSGDPAHHTGTLLRDGWFGVRELTREDHSRVLKYRQELSRKDFLHSFSSIDDYLSELRIDVRLVAMGEEDRNRVSQITLRTNQFNLTTLRMQPQEVSEFAATPGNHVLAVHAGDRFGDNGVVGAIFFRHDGETAYLDNFLLSCRVFSRGIENACLSAVLQHARAGGARAVQAVYRPTAKNAKVRSFYPRSGFVQISDDGTETVFRHDLREIADPPDHLRLTEDFEGSTRL</sequence>
<dbReference type="RefSeq" id="WP_190143937.1">
    <property type="nucleotide sequence ID" value="NZ_BLIO01000001.1"/>
</dbReference>
<dbReference type="InterPro" id="IPR010037">
    <property type="entry name" value="FkbH_domain"/>
</dbReference>
<dbReference type="InterPro" id="IPR036412">
    <property type="entry name" value="HAD-like_sf"/>
</dbReference>
<dbReference type="Gene3D" id="3.40.50.1000">
    <property type="entry name" value="HAD superfamily/HAD-like"/>
    <property type="match status" value="1"/>
</dbReference>
<feature type="domain" description="N-acetyltransferase" evidence="2">
    <location>
        <begin position="475"/>
        <end position="639"/>
    </location>
</feature>
<evidence type="ECO:0000256" key="1">
    <source>
        <dbReference type="SAM" id="MobiDB-lite"/>
    </source>
</evidence>
<dbReference type="NCBIfam" id="TIGR01681">
    <property type="entry name" value="HAD-SF-IIIC"/>
    <property type="match status" value="1"/>
</dbReference>
<feature type="region of interest" description="Disordered" evidence="1">
    <location>
        <begin position="1"/>
        <end position="22"/>
    </location>
</feature>
<evidence type="ECO:0000313" key="3">
    <source>
        <dbReference type="EMBL" id="GFE13625.1"/>
    </source>
</evidence>
<dbReference type="InterPro" id="IPR010033">
    <property type="entry name" value="HAD_SF_ppase_IIIC"/>
</dbReference>
<gene>
    <name evidence="3" type="ORF">Sgleb_16720</name>
</gene>
<dbReference type="Proteomes" id="UP000430079">
    <property type="component" value="Unassembled WGS sequence"/>
</dbReference>
<accession>A0A640SVW5</accession>
<evidence type="ECO:0000313" key="4">
    <source>
        <dbReference type="Proteomes" id="UP000430079"/>
    </source>
</evidence>
<dbReference type="SUPFAM" id="SSF56784">
    <property type="entry name" value="HAD-like"/>
    <property type="match status" value="1"/>
</dbReference>
<dbReference type="NCBIfam" id="TIGR01686">
    <property type="entry name" value="FkbH"/>
    <property type="match status" value="1"/>
</dbReference>